<reference evidence="1 2" key="1">
    <citation type="submission" date="2019-07" db="EMBL/GenBank/DDBJ databases">
        <title>Genomic Encyclopedia of Archaeal and Bacterial Type Strains, Phase II (KMG-II): from individual species to whole genera.</title>
        <authorList>
            <person name="Goeker M."/>
        </authorList>
    </citation>
    <scope>NUCLEOTIDE SEQUENCE [LARGE SCALE GENOMIC DNA]</scope>
    <source>
        <strain evidence="1 2">DSM 17527</strain>
    </source>
</reference>
<organism evidence="1 2">
    <name type="scientific">Aquimarina intermedia</name>
    <dbReference type="NCBI Taxonomy" id="350814"/>
    <lineage>
        <taxon>Bacteria</taxon>
        <taxon>Pseudomonadati</taxon>
        <taxon>Bacteroidota</taxon>
        <taxon>Flavobacteriia</taxon>
        <taxon>Flavobacteriales</taxon>
        <taxon>Flavobacteriaceae</taxon>
        <taxon>Aquimarina</taxon>
    </lineage>
</organism>
<evidence type="ECO:0000313" key="2">
    <source>
        <dbReference type="Proteomes" id="UP000324376"/>
    </source>
</evidence>
<dbReference type="AlphaFoldDB" id="A0A5S5C154"/>
<gene>
    <name evidence="1" type="ORF">BD809_10776</name>
</gene>
<protein>
    <submittedName>
        <fullName evidence="1">Uncharacterized protein</fullName>
    </submittedName>
</protein>
<dbReference type="Proteomes" id="UP000324376">
    <property type="component" value="Unassembled WGS sequence"/>
</dbReference>
<keyword evidence="2" id="KW-1185">Reference proteome</keyword>
<evidence type="ECO:0000313" key="1">
    <source>
        <dbReference type="EMBL" id="TYP72192.1"/>
    </source>
</evidence>
<comment type="caution">
    <text evidence="1">The sequence shown here is derived from an EMBL/GenBank/DDBJ whole genome shotgun (WGS) entry which is preliminary data.</text>
</comment>
<sequence length="38" mass="4457">MNCASEHSQLNTQFTDKYSRKTKKINVLLKLLFDEKIA</sequence>
<accession>A0A5S5C154</accession>
<dbReference type="EMBL" id="VNHU01000007">
    <property type="protein sequence ID" value="TYP72192.1"/>
    <property type="molecule type" value="Genomic_DNA"/>
</dbReference>
<proteinExistence type="predicted"/>
<name>A0A5S5C154_9FLAO</name>